<evidence type="ECO:0000313" key="1">
    <source>
        <dbReference type="EMBL" id="KAH7948729.1"/>
    </source>
</evidence>
<comment type="caution">
    <text evidence="1">The sequence shown here is derived from an EMBL/GenBank/DDBJ whole genome shotgun (WGS) entry which is preliminary data.</text>
</comment>
<protein>
    <submittedName>
        <fullName evidence="1">Uncharacterized protein</fullName>
    </submittedName>
</protein>
<evidence type="ECO:0000313" key="2">
    <source>
        <dbReference type="Proteomes" id="UP000821865"/>
    </source>
</evidence>
<name>A0ACB8CNL8_DERSI</name>
<keyword evidence="2" id="KW-1185">Reference proteome</keyword>
<dbReference type="EMBL" id="CM023474">
    <property type="protein sequence ID" value="KAH7948729.1"/>
    <property type="molecule type" value="Genomic_DNA"/>
</dbReference>
<proteinExistence type="predicted"/>
<organism evidence="1 2">
    <name type="scientific">Dermacentor silvarum</name>
    <name type="common">Tick</name>
    <dbReference type="NCBI Taxonomy" id="543639"/>
    <lineage>
        <taxon>Eukaryota</taxon>
        <taxon>Metazoa</taxon>
        <taxon>Ecdysozoa</taxon>
        <taxon>Arthropoda</taxon>
        <taxon>Chelicerata</taxon>
        <taxon>Arachnida</taxon>
        <taxon>Acari</taxon>
        <taxon>Parasitiformes</taxon>
        <taxon>Ixodida</taxon>
        <taxon>Ixodoidea</taxon>
        <taxon>Ixodidae</taxon>
        <taxon>Rhipicephalinae</taxon>
        <taxon>Dermacentor</taxon>
    </lineage>
</organism>
<accession>A0ACB8CNL8</accession>
<reference evidence="1" key="1">
    <citation type="submission" date="2020-05" db="EMBL/GenBank/DDBJ databases">
        <title>Large-scale comparative analyses of tick genomes elucidate their genetic diversity and vector capacities.</title>
        <authorList>
            <person name="Jia N."/>
            <person name="Wang J."/>
            <person name="Shi W."/>
            <person name="Du L."/>
            <person name="Sun Y."/>
            <person name="Zhan W."/>
            <person name="Jiang J."/>
            <person name="Wang Q."/>
            <person name="Zhang B."/>
            <person name="Ji P."/>
            <person name="Sakyi L.B."/>
            <person name="Cui X."/>
            <person name="Yuan T."/>
            <person name="Jiang B."/>
            <person name="Yang W."/>
            <person name="Lam T.T.-Y."/>
            <person name="Chang Q."/>
            <person name="Ding S."/>
            <person name="Wang X."/>
            <person name="Zhu J."/>
            <person name="Ruan X."/>
            <person name="Zhao L."/>
            <person name="Wei J."/>
            <person name="Que T."/>
            <person name="Du C."/>
            <person name="Cheng J."/>
            <person name="Dai P."/>
            <person name="Han X."/>
            <person name="Huang E."/>
            <person name="Gao Y."/>
            <person name="Liu J."/>
            <person name="Shao H."/>
            <person name="Ye R."/>
            <person name="Li L."/>
            <person name="Wei W."/>
            <person name="Wang X."/>
            <person name="Wang C."/>
            <person name="Yang T."/>
            <person name="Huo Q."/>
            <person name="Li W."/>
            <person name="Guo W."/>
            <person name="Chen H."/>
            <person name="Zhou L."/>
            <person name="Ni X."/>
            <person name="Tian J."/>
            <person name="Zhou Y."/>
            <person name="Sheng Y."/>
            <person name="Liu T."/>
            <person name="Pan Y."/>
            <person name="Xia L."/>
            <person name="Li J."/>
            <person name="Zhao F."/>
            <person name="Cao W."/>
        </authorList>
    </citation>
    <scope>NUCLEOTIDE SEQUENCE</scope>
    <source>
        <strain evidence="1">Dsil-2018</strain>
    </source>
</reference>
<sequence length="66" mass="7455">MARITIADLKFPHVVSSLPPEIATEIRDLILTPPEQTLMTFCQLSSSSVLHRWKGNDSSRYSQLIN</sequence>
<gene>
    <name evidence="1" type="ORF">HPB49_001392</name>
</gene>
<dbReference type="Proteomes" id="UP000821865">
    <property type="component" value="Chromosome 5"/>
</dbReference>